<evidence type="ECO:0000256" key="2">
    <source>
        <dbReference type="ARBA" id="ARBA00023125"/>
    </source>
</evidence>
<feature type="domain" description="RWP-RK" evidence="6">
    <location>
        <begin position="195"/>
        <end position="282"/>
    </location>
</feature>
<accession>A0A6B2LAU8</accession>
<proteinExistence type="predicted"/>
<reference evidence="7" key="1">
    <citation type="journal article" date="2020" name="J. Eukaryot. Microbiol.">
        <title>De novo Sequencing, Assembly and Annotation of the Transcriptome for the Free-Living Testate Amoeba Arcella intermedia.</title>
        <authorList>
            <person name="Ribeiro G.M."/>
            <person name="Porfirio-Sousa A.L."/>
            <person name="Maurer-Alcala X.X."/>
            <person name="Katz L.A."/>
            <person name="Lahr D.J.G."/>
        </authorList>
    </citation>
    <scope>NUCLEOTIDE SEQUENCE</scope>
</reference>
<evidence type="ECO:0000256" key="1">
    <source>
        <dbReference type="ARBA" id="ARBA00023015"/>
    </source>
</evidence>
<feature type="compositionally biased region" description="Low complexity" evidence="5">
    <location>
        <begin position="73"/>
        <end position="86"/>
    </location>
</feature>
<keyword evidence="3" id="KW-0804">Transcription</keyword>
<feature type="compositionally biased region" description="Polar residues" evidence="5">
    <location>
        <begin position="178"/>
        <end position="187"/>
    </location>
</feature>
<keyword evidence="4" id="KW-0539">Nucleus</keyword>
<protein>
    <recommendedName>
        <fullName evidence="6">RWP-RK domain-containing protein</fullName>
    </recommendedName>
</protein>
<dbReference type="EMBL" id="GIBP01005147">
    <property type="protein sequence ID" value="NDV34116.1"/>
    <property type="molecule type" value="Transcribed_RNA"/>
</dbReference>
<feature type="region of interest" description="Disordered" evidence="5">
    <location>
        <begin position="66"/>
        <end position="91"/>
    </location>
</feature>
<feature type="compositionally biased region" description="Pro residues" evidence="5">
    <location>
        <begin position="189"/>
        <end position="204"/>
    </location>
</feature>
<feature type="region of interest" description="Disordered" evidence="5">
    <location>
        <begin position="146"/>
        <end position="211"/>
    </location>
</feature>
<name>A0A6B2LAU8_9EUKA</name>
<feature type="region of interest" description="Disordered" evidence="5">
    <location>
        <begin position="1"/>
        <end position="25"/>
    </location>
</feature>
<dbReference type="InterPro" id="IPR003035">
    <property type="entry name" value="RWP-RK_dom"/>
</dbReference>
<evidence type="ECO:0000259" key="6">
    <source>
        <dbReference type="PROSITE" id="PS51519"/>
    </source>
</evidence>
<evidence type="ECO:0000256" key="4">
    <source>
        <dbReference type="ARBA" id="ARBA00023242"/>
    </source>
</evidence>
<feature type="compositionally biased region" description="Polar residues" evidence="5">
    <location>
        <begin position="146"/>
        <end position="155"/>
    </location>
</feature>
<organism evidence="7">
    <name type="scientific">Arcella intermedia</name>
    <dbReference type="NCBI Taxonomy" id="1963864"/>
    <lineage>
        <taxon>Eukaryota</taxon>
        <taxon>Amoebozoa</taxon>
        <taxon>Tubulinea</taxon>
        <taxon>Elardia</taxon>
        <taxon>Arcellinida</taxon>
        <taxon>Sphaerothecina</taxon>
        <taxon>Arcellidae</taxon>
        <taxon>Arcella</taxon>
    </lineage>
</organism>
<dbReference type="GO" id="GO:0003677">
    <property type="term" value="F:DNA binding"/>
    <property type="evidence" value="ECO:0007669"/>
    <property type="project" value="UniProtKB-KW"/>
</dbReference>
<evidence type="ECO:0000313" key="7">
    <source>
        <dbReference type="EMBL" id="NDV34116.1"/>
    </source>
</evidence>
<evidence type="ECO:0000256" key="5">
    <source>
        <dbReference type="SAM" id="MobiDB-lite"/>
    </source>
</evidence>
<evidence type="ECO:0000256" key="3">
    <source>
        <dbReference type="ARBA" id="ARBA00023163"/>
    </source>
</evidence>
<dbReference type="AlphaFoldDB" id="A0A6B2LAU8"/>
<dbReference type="PROSITE" id="PS51519">
    <property type="entry name" value="RWP_RK"/>
    <property type="match status" value="1"/>
</dbReference>
<keyword evidence="1" id="KW-0805">Transcription regulation</keyword>
<keyword evidence="2" id="KW-0238">DNA-binding</keyword>
<sequence length="307" mass="33312">MPNAMASGPTVSPVTQGKAKPTYMGSPQVPHNGGLAAYKKPMPTNNTVHYDAHPVYLPSEFPPATMHPTQPISSTTNANASNPTNSHLRNANFGPYSGQHQVPPTSQMDNVTTSAHNVHSPCGYSSNPLLNSLFSMNNMSFISSPHIQDIGNEQSPPSPGREGIHQNSYSVADPNMSPPSNTLSLFPQASPPGSPPSHISPPSPNANNNADSKYVDITEYLNLPQSQAAKKLNVPTSTLSKRWKEAVRNRKWPYRAVSKLDKEIMTILYNIPQNNANGSDMAPEVKAKLGKLLKERQELLKPVIIRL</sequence>